<dbReference type="Pfam" id="PF07791">
    <property type="entry name" value="Imm11"/>
    <property type="match status" value="1"/>
</dbReference>
<accession>A0ABY9YPT2</accession>
<proteinExistence type="predicted"/>
<sequence length="214" mass="23504">MSGTFTQSTPRPGEFYLFGPEMESGRTTSGVAFDNLSRLLSSPRLVLRPELGGFPPLAEQPQLTVDFRLGNMPRDLEGGFSGYWLVSERLKDVMLEADPSAFEFVECDTRFADGTKAPRYYLCDVVRVLDALDEAGSTLGIEVDEEFVNGKFYSLGGGARLTFRTDALAGVHVFMTPYSYFVVCDRLFMDAVHGTGVSDDPEESGISFIDASDV</sequence>
<gene>
    <name evidence="2" type="ORF">PDM29_00310</name>
</gene>
<reference evidence="2 3" key="1">
    <citation type="submission" date="2022-12" db="EMBL/GenBank/DDBJ databases">
        <title>Two new species, Stenotrophomonas aracearum and Stenotrophomonas oahuensis, isolated from Anthurium (Araceae family) in Hawaii.</title>
        <authorList>
            <person name="Chunag S.C."/>
            <person name="Dobhal S."/>
            <person name="Alvarez A."/>
            <person name="Arif M."/>
        </authorList>
    </citation>
    <scope>NUCLEOTIDE SEQUENCE [LARGE SCALE GENOMIC DNA]</scope>
    <source>
        <strain evidence="2 3">A5586</strain>
    </source>
</reference>
<dbReference type="EMBL" id="CP115541">
    <property type="protein sequence ID" value="WNH52747.1"/>
    <property type="molecule type" value="Genomic_DNA"/>
</dbReference>
<name>A0ABY9YPT2_9GAMM</name>
<evidence type="ECO:0000313" key="3">
    <source>
        <dbReference type="Proteomes" id="UP001302072"/>
    </source>
</evidence>
<keyword evidence="3" id="KW-1185">Reference proteome</keyword>
<feature type="domain" description="Immunity MXAN-0049 protein" evidence="1">
    <location>
        <begin position="14"/>
        <end position="212"/>
    </location>
</feature>
<evidence type="ECO:0000259" key="1">
    <source>
        <dbReference type="Pfam" id="PF07791"/>
    </source>
</evidence>
<organism evidence="2 3">
    <name type="scientific">Stenotrophomonas oahuensis</name>
    <dbReference type="NCBI Taxonomy" id="3003271"/>
    <lineage>
        <taxon>Bacteria</taxon>
        <taxon>Pseudomonadati</taxon>
        <taxon>Pseudomonadota</taxon>
        <taxon>Gammaproteobacteria</taxon>
        <taxon>Lysobacterales</taxon>
        <taxon>Lysobacteraceae</taxon>
        <taxon>Stenotrophomonas</taxon>
    </lineage>
</organism>
<protein>
    <submittedName>
        <fullName evidence="2">DUF1629 domain-containing protein</fullName>
    </submittedName>
</protein>
<dbReference type="RefSeq" id="WP_311191932.1">
    <property type="nucleotide sequence ID" value="NZ_CP115541.1"/>
</dbReference>
<dbReference type="InterPro" id="IPR012433">
    <property type="entry name" value="Imm11"/>
</dbReference>
<evidence type="ECO:0000313" key="2">
    <source>
        <dbReference type="EMBL" id="WNH52747.1"/>
    </source>
</evidence>
<dbReference type="Proteomes" id="UP001302072">
    <property type="component" value="Chromosome"/>
</dbReference>